<organism evidence="2">
    <name type="scientific">Pseudomonas aeruginosa</name>
    <dbReference type="NCBI Taxonomy" id="287"/>
    <lineage>
        <taxon>Bacteria</taxon>
        <taxon>Pseudomonadati</taxon>
        <taxon>Pseudomonadota</taxon>
        <taxon>Gammaproteobacteria</taxon>
        <taxon>Pseudomonadales</taxon>
        <taxon>Pseudomonadaceae</taxon>
        <taxon>Pseudomonas</taxon>
    </lineage>
</organism>
<proteinExistence type="predicted"/>
<evidence type="ECO:0000313" key="2">
    <source>
        <dbReference type="EMBL" id="KAB0761200.1"/>
    </source>
</evidence>
<sequence>MDRFSKREWILTIFIIVILQFILHWLAFQYRGSSNALGYISFAGTVVSIVLGVVAIIYSFVQSISHNTSVEEMRAQVEDLITATKDINKSKDSLHESTIKIISAVESLNTNLVENNINMNNLYSRFTEGSSDSDAQNSNQSRIKISNHRDEAPPFLLTSNFLLNSMTAIIGEAVVEGWTSDKINRFILPAFNKWHTIDTVYFYGAYTSLLIILKAEGLVKGGNSAYEPLKESGSFLEKIKTIREMFATSQDENIAEIRLAIDMLKAQDAEKNSKA</sequence>
<feature type="transmembrane region" description="Helical" evidence="1">
    <location>
        <begin position="9"/>
        <end position="27"/>
    </location>
</feature>
<keyword evidence="1" id="KW-1133">Transmembrane helix</keyword>
<dbReference type="RefSeq" id="WP_151129928.1">
    <property type="nucleotide sequence ID" value="NZ_CP061850.1"/>
</dbReference>
<comment type="caution">
    <text evidence="2">The sequence shown here is derived from an EMBL/GenBank/DDBJ whole genome shotgun (WGS) entry which is preliminary data.</text>
</comment>
<keyword evidence="1" id="KW-0812">Transmembrane</keyword>
<feature type="transmembrane region" description="Helical" evidence="1">
    <location>
        <begin position="39"/>
        <end position="61"/>
    </location>
</feature>
<dbReference type="AlphaFoldDB" id="A0A643IUR0"/>
<evidence type="ECO:0000256" key="1">
    <source>
        <dbReference type="SAM" id="Phobius"/>
    </source>
</evidence>
<keyword evidence="1" id="KW-0472">Membrane</keyword>
<dbReference type="EMBL" id="VZIV01000057">
    <property type="protein sequence ID" value="KAB0761200.1"/>
    <property type="molecule type" value="Genomic_DNA"/>
</dbReference>
<protein>
    <submittedName>
        <fullName evidence="2">Uncharacterized protein</fullName>
    </submittedName>
</protein>
<accession>A0A643IUR0</accession>
<reference evidence="2" key="1">
    <citation type="submission" date="2019-09" db="EMBL/GenBank/DDBJ databases">
        <title>Whole genome sequence analysis of bacterial isolates in patients.</title>
        <authorList>
            <person name="Jeong K.C."/>
        </authorList>
    </citation>
    <scope>NUCLEOTIDE SEQUENCE</scope>
    <source>
        <strain evidence="2">KCJ3K105</strain>
    </source>
</reference>
<gene>
    <name evidence="2" type="ORF">F7O97_23325</name>
</gene>
<name>A0A643IUR0_PSEAI</name>